<dbReference type="Proteomes" id="UP001191082">
    <property type="component" value="Unassembled WGS sequence"/>
</dbReference>
<accession>A0ABY2XCE4</accession>
<keyword evidence="1" id="KW-0805">Transcription regulation</keyword>
<name>A0ABY2XCE4_9RHOB</name>
<evidence type="ECO:0000259" key="4">
    <source>
        <dbReference type="PROSITE" id="PS51071"/>
    </source>
</evidence>
<dbReference type="PROSITE" id="PS51071">
    <property type="entry name" value="HTH_RPIR"/>
    <property type="match status" value="1"/>
</dbReference>
<sequence length="302" mass="34541">MKLCLQYRQHRRQRHVSDTAQQRVRQISDSLTRAERQLADVILENYPMSGLGSITRLAEKAGVSTPTVARMVQKLGFSGFAEFQAALRDELEAQVSNPIAKRDRWSQSAPQEHLLNRFTDAVMSNIRQTLAHVDPDEFDAVSRLLADENRALFIAGGRITHALSEYLHLHMQVVRKGVHHIRSTSNAWPHALLDLEPDDVVLIYDIRRYENSTLKLAEIAAERGAVTVLVTDQWQSPIARHARYTFEARIEVPSAWDSTVSMMLLTETLIAAVQDLRWEATRDRMDQLEAIFDSTRIFRKFV</sequence>
<dbReference type="InterPro" id="IPR047640">
    <property type="entry name" value="RpiR-like"/>
</dbReference>
<organism evidence="6 7">
    <name type="scientific">Arenibacterium halophilum</name>
    <dbReference type="NCBI Taxonomy" id="2583821"/>
    <lineage>
        <taxon>Bacteria</taxon>
        <taxon>Pseudomonadati</taxon>
        <taxon>Pseudomonadota</taxon>
        <taxon>Alphaproteobacteria</taxon>
        <taxon>Rhodobacterales</taxon>
        <taxon>Paracoccaceae</taxon>
        <taxon>Arenibacterium</taxon>
    </lineage>
</organism>
<gene>
    <name evidence="6" type="ORF">FGK64_08975</name>
</gene>
<evidence type="ECO:0000313" key="7">
    <source>
        <dbReference type="Proteomes" id="UP001191082"/>
    </source>
</evidence>
<dbReference type="InterPro" id="IPR001347">
    <property type="entry name" value="SIS_dom"/>
</dbReference>
<keyword evidence="3" id="KW-0804">Transcription</keyword>
<keyword evidence="7" id="KW-1185">Reference proteome</keyword>
<comment type="caution">
    <text evidence="6">The sequence shown here is derived from an EMBL/GenBank/DDBJ whole genome shotgun (WGS) entry which is preliminary data.</text>
</comment>
<dbReference type="InterPro" id="IPR009057">
    <property type="entry name" value="Homeodomain-like_sf"/>
</dbReference>
<dbReference type="Pfam" id="PF01418">
    <property type="entry name" value="HTH_6"/>
    <property type="match status" value="1"/>
</dbReference>
<dbReference type="PROSITE" id="PS51464">
    <property type="entry name" value="SIS"/>
    <property type="match status" value="1"/>
</dbReference>
<feature type="domain" description="HTH rpiR-type" evidence="4">
    <location>
        <begin position="18"/>
        <end position="94"/>
    </location>
</feature>
<keyword evidence="2" id="KW-0238">DNA-binding</keyword>
<dbReference type="PANTHER" id="PTHR30514:SF18">
    <property type="entry name" value="RPIR-FAMILY TRANSCRIPTIONAL REGULATOR"/>
    <property type="match status" value="1"/>
</dbReference>
<dbReference type="CDD" id="cd05013">
    <property type="entry name" value="SIS_RpiR"/>
    <property type="match status" value="1"/>
</dbReference>
<dbReference type="PANTHER" id="PTHR30514">
    <property type="entry name" value="GLUCOKINASE"/>
    <property type="match status" value="1"/>
</dbReference>
<dbReference type="Gene3D" id="3.40.50.10490">
    <property type="entry name" value="Glucose-6-phosphate isomerase like protein, domain 1"/>
    <property type="match status" value="1"/>
</dbReference>
<dbReference type="InterPro" id="IPR000281">
    <property type="entry name" value="HTH_RpiR"/>
</dbReference>
<dbReference type="InterPro" id="IPR036388">
    <property type="entry name" value="WH-like_DNA-bd_sf"/>
</dbReference>
<dbReference type="SUPFAM" id="SSF53697">
    <property type="entry name" value="SIS domain"/>
    <property type="match status" value="1"/>
</dbReference>
<evidence type="ECO:0000256" key="3">
    <source>
        <dbReference type="ARBA" id="ARBA00023163"/>
    </source>
</evidence>
<dbReference type="SUPFAM" id="SSF46689">
    <property type="entry name" value="Homeodomain-like"/>
    <property type="match status" value="1"/>
</dbReference>
<evidence type="ECO:0000259" key="5">
    <source>
        <dbReference type="PROSITE" id="PS51464"/>
    </source>
</evidence>
<reference evidence="6 7" key="1">
    <citation type="submission" date="2019-05" db="EMBL/GenBank/DDBJ databases">
        <title>Marivita sp. nov. isolated from sea sediment.</title>
        <authorList>
            <person name="Kim W."/>
        </authorList>
    </citation>
    <scope>NUCLEOTIDE SEQUENCE [LARGE SCALE GENOMIC DNA]</scope>
    <source>
        <strain evidence="6 7">CAU 1492</strain>
    </source>
</reference>
<evidence type="ECO:0000313" key="6">
    <source>
        <dbReference type="EMBL" id="TMV13718.1"/>
    </source>
</evidence>
<dbReference type="EMBL" id="VCPC01000002">
    <property type="protein sequence ID" value="TMV13718.1"/>
    <property type="molecule type" value="Genomic_DNA"/>
</dbReference>
<evidence type="ECO:0000256" key="1">
    <source>
        <dbReference type="ARBA" id="ARBA00023015"/>
    </source>
</evidence>
<dbReference type="Gene3D" id="1.10.10.10">
    <property type="entry name" value="Winged helix-like DNA-binding domain superfamily/Winged helix DNA-binding domain"/>
    <property type="match status" value="1"/>
</dbReference>
<dbReference type="InterPro" id="IPR046348">
    <property type="entry name" value="SIS_dom_sf"/>
</dbReference>
<evidence type="ECO:0000256" key="2">
    <source>
        <dbReference type="ARBA" id="ARBA00023125"/>
    </source>
</evidence>
<feature type="domain" description="SIS" evidence="5">
    <location>
        <begin position="141"/>
        <end position="279"/>
    </location>
</feature>
<protein>
    <submittedName>
        <fullName evidence="6">MurR/RpiR family transcriptional regulator</fullName>
    </submittedName>
</protein>
<dbReference type="InterPro" id="IPR035472">
    <property type="entry name" value="RpiR-like_SIS"/>
</dbReference>
<dbReference type="Pfam" id="PF01380">
    <property type="entry name" value="SIS"/>
    <property type="match status" value="1"/>
</dbReference>
<proteinExistence type="predicted"/>